<dbReference type="Pfam" id="PF07963">
    <property type="entry name" value="N_methyl"/>
    <property type="match status" value="1"/>
</dbReference>
<comment type="caution">
    <text evidence="13">The sequence shown here is derived from an EMBL/GenBank/DDBJ whole genome shotgun (WGS) entry which is preliminary data.</text>
</comment>
<evidence type="ECO:0000256" key="11">
    <source>
        <dbReference type="SAM" id="Phobius"/>
    </source>
</evidence>
<dbReference type="InterPro" id="IPR045584">
    <property type="entry name" value="Pilin-like"/>
</dbReference>
<dbReference type="PROSITE" id="PS00409">
    <property type="entry name" value="PROKAR_NTER_METHYL"/>
    <property type="match status" value="1"/>
</dbReference>
<keyword evidence="8 11" id="KW-0472">Membrane</keyword>
<protein>
    <recommendedName>
        <fullName evidence="2">Type II secretion system protein H</fullName>
    </recommendedName>
    <alternativeName>
        <fullName evidence="10">General secretion pathway protein H</fullName>
    </alternativeName>
</protein>
<dbReference type="GO" id="GO:0005886">
    <property type="term" value="C:plasma membrane"/>
    <property type="evidence" value="ECO:0007669"/>
    <property type="project" value="UniProtKB-SubCell"/>
</dbReference>
<dbReference type="Proteomes" id="UP000250744">
    <property type="component" value="Unassembled WGS sequence"/>
</dbReference>
<evidence type="ECO:0000256" key="2">
    <source>
        <dbReference type="ARBA" id="ARBA00021549"/>
    </source>
</evidence>
<keyword evidence="6 11" id="KW-0812">Transmembrane</keyword>
<name>A0A364NK05_9GAMM</name>
<dbReference type="InterPro" id="IPR012902">
    <property type="entry name" value="N_methyl_site"/>
</dbReference>
<keyword evidence="5" id="KW-0997">Cell inner membrane</keyword>
<feature type="transmembrane region" description="Helical" evidence="11">
    <location>
        <begin position="12"/>
        <end position="33"/>
    </location>
</feature>
<keyword evidence="14" id="KW-1185">Reference proteome</keyword>
<evidence type="ECO:0000256" key="3">
    <source>
        <dbReference type="ARBA" id="ARBA00022475"/>
    </source>
</evidence>
<dbReference type="NCBIfam" id="TIGR02532">
    <property type="entry name" value="IV_pilin_GFxxxE"/>
    <property type="match status" value="1"/>
</dbReference>
<dbReference type="EMBL" id="QKRX01000010">
    <property type="protein sequence ID" value="RAU17364.1"/>
    <property type="molecule type" value="Genomic_DNA"/>
</dbReference>
<comment type="subcellular location">
    <subcellularLocation>
        <location evidence="1">Cell inner membrane</location>
        <topology evidence="1">Single-pass membrane protein</topology>
    </subcellularLocation>
</comment>
<evidence type="ECO:0000256" key="10">
    <source>
        <dbReference type="ARBA" id="ARBA00030775"/>
    </source>
</evidence>
<organism evidence="13 14">
    <name type="scientific">Nitrincola tibetensis</name>
    <dbReference type="NCBI Taxonomy" id="2219697"/>
    <lineage>
        <taxon>Bacteria</taxon>
        <taxon>Pseudomonadati</taxon>
        <taxon>Pseudomonadota</taxon>
        <taxon>Gammaproteobacteria</taxon>
        <taxon>Oceanospirillales</taxon>
        <taxon>Oceanospirillaceae</taxon>
        <taxon>Nitrincola</taxon>
    </lineage>
</organism>
<dbReference type="SUPFAM" id="SSF54523">
    <property type="entry name" value="Pili subunits"/>
    <property type="match status" value="1"/>
</dbReference>
<dbReference type="RefSeq" id="WP_051514483.1">
    <property type="nucleotide sequence ID" value="NZ_QKRX01000010.1"/>
</dbReference>
<dbReference type="GO" id="GO:0015627">
    <property type="term" value="C:type II protein secretion system complex"/>
    <property type="evidence" value="ECO:0007669"/>
    <property type="project" value="InterPro"/>
</dbReference>
<evidence type="ECO:0000256" key="9">
    <source>
        <dbReference type="ARBA" id="ARBA00025772"/>
    </source>
</evidence>
<evidence type="ECO:0000259" key="12">
    <source>
        <dbReference type="Pfam" id="PF12019"/>
    </source>
</evidence>
<comment type="similarity">
    <text evidence="9">Belongs to the GSP H family.</text>
</comment>
<proteinExistence type="inferred from homology"/>
<dbReference type="GO" id="GO:0015628">
    <property type="term" value="P:protein secretion by the type II secretion system"/>
    <property type="evidence" value="ECO:0007669"/>
    <property type="project" value="InterPro"/>
</dbReference>
<dbReference type="Gene3D" id="3.55.40.10">
    <property type="entry name" value="minor pseudopilin epsh domain"/>
    <property type="match status" value="1"/>
</dbReference>
<evidence type="ECO:0000256" key="7">
    <source>
        <dbReference type="ARBA" id="ARBA00022989"/>
    </source>
</evidence>
<keyword evidence="4" id="KW-0488">Methylation</keyword>
<accession>A0A364NK05</accession>
<dbReference type="Pfam" id="PF12019">
    <property type="entry name" value="GspH"/>
    <property type="match status" value="1"/>
</dbReference>
<evidence type="ECO:0000256" key="1">
    <source>
        <dbReference type="ARBA" id="ARBA00004377"/>
    </source>
</evidence>
<feature type="domain" description="General secretion pathway GspH" evidence="12">
    <location>
        <begin position="46"/>
        <end position="155"/>
    </location>
</feature>
<reference evidence="13 14" key="1">
    <citation type="submission" date="2018-06" db="EMBL/GenBank/DDBJ databases">
        <title>Nitrincola tibetense sp. nov., isolated from Lake XuguoCo on Tibetan Plateau.</title>
        <authorList>
            <person name="Xing P."/>
        </authorList>
    </citation>
    <scope>NUCLEOTIDE SEQUENCE [LARGE SCALE GENOMIC DNA]</scope>
    <source>
        <strain evidence="14">xg18</strain>
    </source>
</reference>
<dbReference type="OrthoDB" id="6183358at2"/>
<gene>
    <name evidence="13" type="ORF">DN062_13145</name>
</gene>
<dbReference type="AlphaFoldDB" id="A0A364NK05"/>
<evidence type="ECO:0000256" key="5">
    <source>
        <dbReference type="ARBA" id="ARBA00022519"/>
    </source>
</evidence>
<sequence>MKQGSRQSGVSLIELMVSIAVLAIILFIGVPSFQSTLESSRARAITNDLAGALQLARSEALKRRVVVAVCISNQAQNGCDPTGNWSDGWLITALGSNEVVRVWDGVSASLGGNVIQAPAGGIAFSREGFIVGAVPHQIAINIDNHDRCININATGQVTVSIGACT</sequence>
<dbReference type="InterPro" id="IPR022346">
    <property type="entry name" value="T2SS_GspH"/>
</dbReference>
<evidence type="ECO:0000256" key="4">
    <source>
        <dbReference type="ARBA" id="ARBA00022481"/>
    </source>
</evidence>
<evidence type="ECO:0000313" key="14">
    <source>
        <dbReference type="Proteomes" id="UP000250744"/>
    </source>
</evidence>
<keyword evidence="7 11" id="KW-1133">Transmembrane helix</keyword>
<evidence type="ECO:0000313" key="13">
    <source>
        <dbReference type="EMBL" id="RAU17364.1"/>
    </source>
</evidence>
<evidence type="ECO:0000256" key="6">
    <source>
        <dbReference type="ARBA" id="ARBA00022692"/>
    </source>
</evidence>
<evidence type="ECO:0000256" key="8">
    <source>
        <dbReference type="ARBA" id="ARBA00023136"/>
    </source>
</evidence>
<keyword evidence="3" id="KW-1003">Cell membrane</keyword>